<keyword evidence="2" id="KW-0812">Transmembrane</keyword>
<dbReference type="EMBL" id="NHRY01000056">
    <property type="protein sequence ID" value="PPQ36549.1"/>
    <property type="molecule type" value="Genomic_DNA"/>
</dbReference>
<keyword evidence="2" id="KW-1133">Transmembrane helix</keyword>
<evidence type="ECO:0000256" key="1">
    <source>
        <dbReference type="SAM" id="MobiDB-lite"/>
    </source>
</evidence>
<evidence type="ECO:0000313" key="3">
    <source>
        <dbReference type="EMBL" id="PPQ36549.1"/>
    </source>
</evidence>
<feature type="region of interest" description="Disordered" evidence="1">
    <location>
        <begin position="72"/>
        <end position="117"/>
    </location>
</feature>
<keyword evidence="2" id="KW-0472">Membrane</keyword>
<dbReference type="AlphaFoldDB" id="A0A2S6NLS6"/>
<proteinExistence type="predicted"/>
<evidence type="ECO:0000256" key="2">
    <source>
        <dbReference type="SAM" id="Phobius"/>
    </source>
</evidence>
<organism evidence="3 4">
    <name type="scientific">Rhodopila globiformis</name>
    <name type="common">Rhodopseudomonas globiformis</name>
    <dbReference type="NCBI Taxonomy" id="1071"/>
    <lineage>
        <taxon>Bacteria</taxon>
        <taxon>Pseudomonadati</taxon>
        <taxon>Pseudomonadota</taxon>
        <taxon>Alphaproteobacteria</taxon>
        <taxon>Acetobacterales</taxon>
        <taxon>Acetobacteraceae</taxon>
        <taxon>Rhodopila</taxon>
    </lineage>
</organism>
<sequence>MNDLNRWYEALPESRRILVYPAVLVAAGVIDTHRTGAPFGMVFLAALVLLFALRRSYIAGWFKQSAAAGPAGALEHQRTVEPPAAKAPAAKEPPPAAPAAKPEPAAEAARPQPVPPP</sequence>
<accession>A0A2S6NLS6</accession>
<keyword evidence="4" id="KW-1185">Reference proteome</keyword>
<protein>
    <submittedName>
        <fullName evidence="3">Uncharacterized protein</fullName>
    </submittedName>
</protein>
<dbReference type="Proteomes" id="UP000239724">
    <property type="component" value="Unassembled WGS sequence"/>
</dbReference>
<comment type="caution">
    <text evidence="3">The sequence shown here is derived from an EMBL/GenBank/DDBJ whole genome shotgun (WGS) entry which is preliminary data.</text>
</comment>
<feature type="non-terminal residue" evidence="3">
    <location>
        <position position="117"/>
    </location>
</feature>
<feature type="compositionally biased region" description="Low complexity" evidence="1">
    <location>
        <begin position="98"/>
        <end position="111"/>
    </location>
</feature>
<feature type="transmembrane region" description="Helical" evidence="2">
    <location>
        <begin position="36"/>
        <end position="53"/>
    </location>
</feature>
<evidence type="ECO:0000313" key="4">
    <source>
        <dbReference type="Proteomes" id="UP000239724"/>
    </source>
</evidence>
<feature type="compositionally biased region" description="Low complexity" evidence="1">
    <location>
        <begin position="81"/>
        <end position="90"/>
    </location>
</feature>
<reference evidence="3 4" key="1">
    <citation type="journal article" date="2018" name="Arch. Microbiol.">
        <title>New insights into the metabolic potential of the phototrophic purple bacterium Rhodopila globiformis DSM 161(T) from its draft genome sequence and evidence for a vanadium-dependent nitrogenase.</title>
        <authorList>
            <person name="Imhoff J.F."/>
            <person name="Rahn T."/>
            <person name="Kunzel S."/>
            <person name="Neulinger S.C."/>
        </authorList>
    </citation>
    <scope>NUCLEOTIDE SEQUENCE [LARGE SCALE GENOMIC DNA]</scope>
    <source>
        <strain evidence="3 4">DSM 161</strain>
    </source>
</reference>
<name>A0A2S6NLS6_RHOGL</name>
<gene>
    <name evidence="3" type="ORF">CCS01_04760</name>
</gene>